<sequence length="140" mass="14429">MERWRDGEQEYTEDGGARRRKVAGDELGAAGRPNRGGARGQWGTARMVRRTAMAEAVTSGGKARLEAETEAAVSFGAGQSLARVMSDCENGTGGGGLLTVPLASLRRRSPESGKTALAALAQSPLPSRDAATASKPGSSV</sequence>
<accession>A0A8J5RCK6</accession>
<comment type="caution">
    <text evidence="2">The sequence shown here is derived from an EMBL/GenBank/DDBJ whole genome shotgun (WGS) entry which is preliminary data.</text>
</comment>
<reference evidence="2" key="2">
    <citation type="submission" date="2021-02" db="EMBL/GenBank/DDBJ databases">
        <authorList>
            <person name="Kimball J.A."/>
            <person name="Haas M.W."/>
            <person name="Macchietto M."/>
            <person name="Kono T."/>
            <person name="Duquette J."/>
            <person name="Shao M."/>
        </authorList>
    </citation>
    <scope>NUCLEOTIDE SEQUENCE</scope>
    <source>
        <tissue evidence="2">Fresh leaf tissue</tissue>
    </source>
</reference>
<evidence type="ECO:0000313" key="2">
    <source>
        <dbReference type="EMBL" id="KAG8056555.1"/>
    </source>
</evidence>
<dbReference type="Proteomes" id="UP000729402">
    <property type="component" value="Unassembled WGS sequence"/>
</dbReference>
<gene>
    <name evidence="2" type="ORF">GUJ93_ZPchr0002g26778</name>
</gene>
<organism evidence="2 3">
    <name type="scientific">Zizania palustris</name>
    <name type="common">Northern wild rice</name>
    <dbReference type="NCBI Taxonomy" id="103762"/>
    <lineage>
        <taxon>Eukaryota</taxon>
        <taxon>Viridiplantae</taxon>
        <taxon>Streptophyta</taxon>
        <taxon>Embryophyta</taxon>
        <taxon>Tracheophyta</taxon>
        <taxon>Spermatophyta</taxon>
        <taxon>Magnoliopsida</taxon>
        <taxon>Liliopsida</taxon>
        <taxon>Poales</taxon>
        <taxon>Poaceae</taxon>
        <taxon>BOP clade</taxon>
        <taxon>Oryzoideae</taxon>
        <taxon>Oryzeae</taxon>
        <taxon>Zizaniinae</taxon>
        <taxon>Zizania</taxon>
    </lineage>
</organism>
<feature type="region of interest" description="Disordered" evidence="1">
    <location>
        <begin position="1"/>
        <end position="42"/>
    </location>
</feature>
<dbReference type="AlphaFoldDB" id="A0A8J5RCK6"/>
<keyword evidence="3" id="KW-1185">Reference proteome</keyword>
<feature type="region of interest" description="Disordered" evidence="1">
    <location>
        <begin position="108"/>
        <end position="140"/>
    </location>
</feature>
<evidence type="ECO:0000313" key="3">
    <source>
        <dbReference type="Proteomes" id="UP000729402"/>
    </source>
</evidence>
<reference evidence="2" key="1">
    <citation type="journal article" date="2021" name="bioRxiv">
        <title>Whole Genome Assembly and Annotation of Northern Wild Rice, Zizania palustris L., Supports a Whole Genome Duplication in the Zizania Genus.</title>
        <authorList>
            <person name="Haas M."/>
            <person name="Kono T."/>
            <person name="Macchietto M."/>
            <person name="Millas R."/>
            <person name="McGilp L."/>
            <person name="Shao M."/>
            <person name="Duquette J."/>
            <person name="Hirsch C.N."/>
            <person name="Kimball J."/>
        </authorList>
    </citation>
    <scope>NUCLEOTIDE SEQUENCE</scope>
    <source>
        <tissue evidence="2">Fresh leaf tissue</tissue>
    </source>
</reference>
<evidence type="ECO:0000256" key="1">
    <source>
        <dbReference type="SAM" id="MobiDB-lite"/>
    </source>
</evidence>
<name>A0A8J5RCK6_ZIZPA</name>
<proteinExistence type="predicted"/>
<dbReference type="EMBL" id="JAAALK010000287">
    <property type="protein sequence ID" value="KAG8056555.1"/>
    <property type="molecule type" value="Genomic_DNA"/>
</dbReference>
<protein>
    <submittedName>
        <fullName evidence="2">Uncharacterized protein</fullName>
    </submittedName>
</protein>